<dbReference type="GO" id="GO:0030246">
    <property type="term" value="F:carbohydrate binding"/>
    <property type="evidence" value="ECO:0007669"/>
    <property type="project" value="UniProtKB-KW"/>
</dbReference>
<dbReference type="InterPro" id="IPR016186">
    <property type="entry name" value="C-type_lectin-like/link_sf"/>
</dbReference>
<gene>
    <name evidence="4" type="primary">LOC111127782</name>
    <name evidence="5" type="synonym">LOC111128635</name>
</gene>
<accession>A0A8B8DLU1</accession>
<dbReference type="SMART" id="SM00034">
    <property type="entry name" value="CLECT"/>
    <property type="match status" value="1"/>
</dbReference>
<proteinExistence type="predicted"/>
<dbReference type="InterPro" id="IPR016187">
    <property type="entry name" value="CTDL_fold"/>
</dbReference>
<dbReference type="RefSeq" id="XP_022328738.1">
    <property type="nucleotide sequence ID" value="XM_022473030.1"/>
</dbReference>
<dbReference type="Pfam" id="PF00059">
    <property type="entry name" value="Lectin_C"/>
    <property type="match status" value="1"/>
</dbReference>
<dbReference type="InterPro" id="IPR051663">
    <property type="entry name" value="CLec_Tetranectin-domain"/>
</dbReference>
<dbReference type="GeneID" id="111127782"/>
<keyword evidence="1" id="KW-0430">Lectin</keyword>
<feature type="domain" description="C-type lectin" evidence="2">
    <location>
        <begin position="1"/>
        <end position="112"/>
    </location>
</feature>
<dbReference type="PANTHER" id="PTHR22799">
    <property type="entry name" value="TETRANECTIN-RELATED"/>
    <property type="match status" value="1"/>
</dbReference>
<dbReference type="Gene3D" id="3.10.100.10">
    <property type="entry name" value="Mannose-Binding Protein A, subunit A"/>
    <property type="match status" value="1"/>
</dbReference>
<dbReference type="Proteomes" id="UP000694844">
    <property type="component" value="Chromosome 4"/>
</dbReference>
<dbReference type="RefSeq" id="XP_022330082.1">
    <property type="nucleotide sequence ID" value="XM_022474374.1"/>
</dbReference>
<organism evidence="3 4">
    <name type="scientific">Crassostrea virginica</name>
    <name type="common">Eastern oyster</name>
    <dbReference type="NCBI Taxonomy" id="6565"/>
    <lineage>
        <taxon>Eukaryota</taxon>
        <taxon>Metazoa</taxon>
        <taxon>Spiralia</taxon>
        <taxon>Lophotrochozoa</taxon>
        <taxon>Mollusca</taxon>
        <taxon>Bivalvia</taxon>
        <taxon>Autobranchia</taxon>
        <taxon>Pteriomorphia</taxon>
        <taxon>Ostreida</taxon>
        <taxon>Ostreoidea</taxon>
        <taxon>Ostreidae</taxon>
        <taxon>Crassostrea</taxon>
    </lineage>
</organism>
<evidence type="ECO:0000256" key="1">
    <source>
        <dbReference type="ARBA" id="ARBA00022734"/>
    </source>
</evidence>
<dbReference type="InterPro" id="IPR001304">
    <property type="entry name" value="C-type_lectin-like"/>
</dbReference>
<dbReference type="KEGG" id="cvn:111127782"/>
<dbReference type="PROSITE" id="PS50041">
    <property type="entry name" value="C_TYPE_LECTIN_2"/>
    <property type="match status" value="1"/>
</dbReference>
<name>A0A8B8DLU1_CRAVI</name>
<evidence type="ECO:0000259" key="2">
    <source>
        <dbReference type="PROSITE" id="PS50041"/>
    </source>
</evidence>
<keyword evidence="3" id="KW-1185">Reference proteome</keyword>
<dbReference type="OrthoDB" id="6051775at2759"/>
<evidence type="ECO:0000313" key="3">
    <source>
        <dbReference type="Proteomes" id="UP000694844"/>
    </source>
</evidence>
<protein>
    <submittedName>
        <fullName evidence="4 5">Perlucin-like</fullName>
    </submittedName>
</protein>
<dbReference type="PANTHER" id="PTHR22799:SF6">
    <property type="entry name" value="C-TYPE LECTIN DOMAIN FAMILY 4 MEMBER M-LIKE"/>
    <property type="match status" value="1"/>
</dbReference>
<dbReference type="CDD" id="cd00037">
    <property type="entry name" value="CLECT"/>
    <property type="match status" value="1"/>
</dbReference>
<evidence type="ECO:0000313" key="4">
    <source>
        <dbReference type="RefSeq" id="XP_022328738.1"/>
    </source>
</evidence>
<sequence>MQWFVVSKNEMCLLRGGHLVHVDDASEDRFIVSLMHKNNCNVVWLGASDWSIEGVWVWEPHGPPMNYTHWAEGRPNNRGGENCLLIDGSLNTHHSYKWDDRGCGNLFCSVCEIILSPPDGVLVG</sequence>
<dbReference type="KEGG" id="cvn:111128635"/>
<evidence type="ECO:0000313" key="5">
    <source>
        <dbReference type="RefSeq" id="XP_022330082.1"/>
    </source>
</evidence>
<reference evidence="4 5" key="1">
    <citation type="submission" date="2025-04" db="UniProtKB">
        <authorList>
            <consortium name="RefSeq"/>
        </authorList>
    </citation>
    <scope>IDENTIFICATION</scope>
    <source>
        <tissue evidence="4 5">Whole sample</tissue>
    </source>
</reference>
<dbReference type="SUPFAM" id="SSF56436">
    <property type="entry name" value="C-type lectin-like"/>
    <property type="match status" value="1"/>
</dbReference>
<dbReference type="AlphaFoldDB" id="A0A8B8DLU1"/>